<dbReference type="EMBL" id="CP010028">
    <property type="protein sequence ID" value="AIZ45565.1"/>
    <property type="molecule type" value="Genomic_DNA"/>
</dbReference>
<evidence type="ECO:0000313" key="2">
    <source>
        <dbReference type="Proteomes" id="UP000030634"/>
    </source>
</evidence>
<name>A0A0A7KHJ6_9DEIO</name>
<dbReference type="RefSeq" id="WP_039684673.1">
    <property type="nucleotide sequence ID" value="NZ_CP010028.1"/>
</dbReference>
<dbReference type="AlphaFoldDB" id="A0A0A7KHJ6"/>
<sequence length="73" mass="7735">MSSPPEATEFFSMTYGEITVSGWVTPDVLRRVEAGEVIRFVVYGAMSADISLGDLTCSFAGGELAPFGLPEGN</sequence>
<reference evidence="2" key="1">
    <citation type="submission" date="2014-11" db="EMBL/GenBank/DDBJ databases">
        <title>Hymenobacter sp. DG25B genome submission.</title>
        <authorList>
            <person name="Jung H.-Y."/>
            <person name="Kim M.K."/>
            <person name="Srinivasan S."/>
            <person name="Lim S."/>
        </authorList>
    </citation>
    <scope>NUCLEOTIDE SEQUENCE [LARGE SCALE GENOMIC DNA]</scope>
    <source>
        <strain evidence="2">DY59</strain>
    </source>
</reference>
<gene>
    <name evidence="1" type="ORF">QR90_11465</name>
</gene>
<dbReference type="HOGENOM" id="CLU_2698532_0_0_0"/>
<dbReference type="KEGG" id="dsw:QR90_11465"/>
<evidence type="ECO:0000313" key="1">
    <source>
        <dbReference type="EMBL" id="AIZ45565.1"/>
    </source>
</evidence>
<accession>A0A0A7KHJ6</accession>
<organism evidence="1 2">
    <name type="scientific">Deinococcus radiopugnans</name>
    <dbReference type="NCBI Taxonomy" id="57497"/>
    <lineage>
        <taxon>Bacteria</taxon>
        <taxon>Thermotogati</taxon>
        <taxon>Deinococcota</taxon>
        <taxon>Deinococci</taxon>
        <taxon>Deinococcales</taxon>
        <taxon>Deinococcaceae</taxon>
        <taxon>Deinococcus</taxon>
    </lineage>
</organism>
<dbReference type="Proteomes" id="UP000030634">
    <property type="component" value="Chromosome"/>
</dbReference>
<protein>
    <submittedName>
        <fullName evidence="1">Uncharacterized protein</fullName>
    </submittedName>
</protein>
<proteinExistence type="predicted"/>